<dbReference type="EMBL" id="GBRH01233507">
    <property type="protein sequence ID" value="JAD64388.1"/>
    <property type="molecule type" value="Transcribed_RNA"/>
</dbReference>
<dbReference type="AlphaFoldDB" id="A0A0A9QKU3"/>
<organism evidence="1">
    <name type="scientific">Arundo donax</name>
    <name type="common">Giant reed</name>
    <name type="synonym">Donax arundinaceus</name>
    <dbReference type="NCBI Taxonomy" id="35708"/>
    <lineage>
        <taxon>Eukaryota</taxon>
        <taxon>Viridiplantae</taxon>
        <taxon>Streptophyta</taxon>
        <taxon>Embryophyta</taxon>
        <taxon>Tracheophyta</taxon>
        <taxon>Spermatophyta</taxon>
        <taxon>Magnoliopsida</taxon>
        <taxon>Liliopsida</taxon>
        <taxon>Poales</taxon>
        <taxon>Poaceae</taxon>
        <taxon>PACMAD clade</taxon>
        <taxon>Arundinoideae</taxon>
        <taxon>Arundineae</taxon>
        <taxon>Arundo</taxon>
    </lineage>
</organism>
<reference evidence="1" key="1">
    <citation type="submission" date="2014-09" db="EMBL/GenBank/DDBJ databases">
        <authorList>
            <person name="Magalhaes I.L.F."/>
            <person name="Oliveira U."/>
            <person name="Santos F.R."/>
            <person name="Vidigal T.H.D.A."/>
            <person name="Brescovit A.D."/>
            <person name="Santos A.J."/>
        </authorList>
    </citation>
    <scope>NUCLEOTIDE SEQUENCE</scope>
    <source>
        <tissue evidence="1">Shoot tissue taken approximately 20 cm above the soil surface</tissue>
    </source>
</reference>
<protein>
    <submittedName>
        <fullName evidence="1">Uncharacterized protein</fullName>
    </submittedName>
</protein>
<sequence>MALEEVEIKNFKGAGHEINFLELLLRCAPLMERVTVKLSPPVFPCFR</sequence>
<accession>A0A0A9QKU3</accession>
<proteinExistence type="predicted"/>
<evidence type="ECO:0000313" key="1">
    <source>
        <dbReference type="EMBL" id="JAD64388.1"/>
    </source>
</evidence>
<reference evidence="1" key="2">
    <citation type="journal article" date="2015" name="Data Brief">
        <title>Shoot transcriptome of the giant reed, Arundo donax.</title>
        <authorList>
            <person name="Barrero R.A."/>
            <person name="Guerrero F.D."/>
            <person name="Moolhuijzen P."/>
            <person name="Goolsby J.A."/>
            <person name="Tidwell J."/>
            <person name="Bellgard S.E."/>
            <person name="Bellgard M.I."/>
        </authorList>
    </citation>
    <scope>NUCLEOTIDE SEQUENCE</scope>
    <source>
        <tissue evidence="1">Shoot tissue taken approximately 20 cm above the soil surface</tissue>
    </source>
</reference>
<name>A0A0A9QKU3_ARUDO</name>